<dbReference type="PIRSF" id="PIRSF001892">
    <property type="entry name" value="CyaE"/>
    <property type="match status" value="1"/>
</dbReference>
<comment type="subcellular location">
    <subcellularLocation>
        <location evidence="2">Cell outer membrane</location>
        <topology evidence="2">Peripheral membrane protein</topology>
    </subcellularLocation>
</comment>
<dbReference type="Proteomes" id="UP000249135">
    <property type="component" value="Unassembled WGS sequence"/>
</dbReference>
<dbReference type="GO" id="GO:0031640">
    <property type="term" value="P:killing of cells of another organism"/>
    <property type="evidence" value="ECO:0007669"/>
    <property type="project" value="UniProtKB-KW"/>
</dbReference>
<keyword evidence="2" id="KW-0204">Cytolysis</keyword>
<organism evidence="4 5">
    <name type="scientific">Variovorax paradoxus</name>
    <dbReference type="NCBI Taxonomy" id="34073"/>
    <lineage>
        <taxon>Bacteria</taxon>
        <taxon>Pseudomonadati</taxon>
        <taxon>Pseudomonadota</taxon>
        <taxon>Betaproteobacteria</taxon>
        <taxon>Burkholderiales</taxon>
        <taxon>Comamonadaceae</taxon>
        <taxon>Variovorax</taxon>
    </lineage>
</organism>
<dbReference type="InterPro" id="IPR010131">
    <property type="entry name" value="MdtP/NodT-like"/>
</dbReference>
<keyword evidence="3" id="KW-0175">Coiled coil</keyword>
<keyword evidence="2" id="KW-0998">Cell outer membrane</keyword>
<keyword evidence="2" id="KW-0354">Hemolysis</keyword>
<feature type="coiled-coil region" evidence="3">
    <location>
        <begin position="388"/>
        <end position="419"/>
    </location>
</feature>
<dbReference type="PANTHER" id="PTHR30203:SF29">
    <property type="entry name" value="PROTEIN CYAE"/>
    <property type="match status" value="1"/>
</dbReference>
<feature type="coiled-coil region" evidence="3">
    <location>
        <begin position="203"/>
        <end position="252"/>
    </location>
</feature>
<dbReference type="GO" id="GO:0015562">
    <property type="term" value="F:efflux transmembrane transporter activity"/>
    <property type="evidence" value="ECO:0007669"/>
    <property type="project" value="InterPro"/>
</dbReference>
<accession>A0A2W5Q4V1</accession>
<dbReference type="InterPro" id="IPR003423">
    <property type="entry name" value="OMP_efflux"/>
</dbReference>
<protein>
    <recommendedName>
        <fullName evidence="2">Protein CyaE</fullName>
    </recommendedName>
</protein>
<comment type="function">
    <text evidence="2">CyaE is necessary for transport of calmodulin-sensitive adenylate cyclase-hemolysin (cyclolysin).</text>
</comment>
<dbReference type="AlphaFoldDB" id="A0A2W5Q4V1"/>
<keyword evidence="2" id="KW-0472">Membrane</keyword>
<evidence type="ECO:0000256" key="2">
    <source>
        <dbReference type="PIRNR" id="PIRNR001892"/>
    </source>
</evidence>
<dbReference type="GO" id="GO:0009279">
    <property type="term" value="C:cell outer membrane"/>
    <property type="evidence" value="ECO:0007669"/>
    <property type="project" value="UniProtKB-SubCell"/>
</dbReference>
<comment type="similarity">
    <text evidence="1 2">Belongs to the outer membrane factor (OMF) (TC 1.B.17) family.</text>
</comment>
<dbReference type="Pfam" id="PF02321">
    <property type="entry name" value="OEP"/>
    <property type="match status" value="2"/>
</dbReference>
<dbReference type="Gene3D" id="1.20.1600.10">
    <property type="entry name" value="Outer membrane efflux proteins (OEP)"/>
    <property type="match status" value="1"/>
</dbReference>
<keyword evidence="2" id="KW-0813">Transport</keyword>
<dbReference type="EMBL" id="QFPP01000219">
    <property type="protein sequence ID" value="PZQ72476.1"/>
    <property type="molecule type" value="Genomic_DNA"/>
</dbReference>
<comment type="caution">
    <text evidence="4">The sequence shown here is derived from an EMBL/GenBank/DDBJ whole genome shotgun (WGS) entry which is preliminary data.</text>
</comment>
<sequence>MPRPDRAPLRWGIAMLALLAGCAGVDPQLAPARSDAPWRPPAAPPTEGFVLPPQPALAALPPTEDFDAAHVYTLPELVDLAQRHHPATRIAWIEALNAAQAEGVARNSWLPHLSASVLAGYQRRRGESEGRLLDVQSDGSGHAAVGVLSLQWLLFDFGERTALAEGARQGALAAGIGFTAVHQQLIESVCLAYYRLGAARSRIAVAQRALANSRQVLEAARARHAQGVGTVLDVAQARQGEAQAELARVQAQARERDAYHALVAALGISPLSPLQVAEAPAPRLDRSAEAPVERIVAEALARRPDVQAAHAALLASEAASRASEAASKPKVFLAASASRSTGAASVSALPGIGQQGPTLNLAGSGSGAGVFVGVTVPIFDGGLRESSQTQARQRVDAAAARLERAQQQAVQQIVAAQDALRSALASAEAAETLQSTAALMHDAALDAYRHGVGTVTAVALADTQLLEAGQALADARAAAQSAAVTLAFATGALGAAPR</sequence>
<evidence type="ECO:0000313" key="4">
    <source>
        <dbReference type="EMBL" id="PZQ72476.1"/>
    </source>
</evidence>
<dbReference type="InterPro" id="IPR028351">
    <property type="entry name" value="CyaE"/>
</dbReference>
<dbReference type="PROSITE" id="PS51257">
    <property type="entry name" value="PROKAR_LIPOPROTEIN"/>
    <property type="match status" value="1"/>
</dbReference>
<name>A0A2W5Q4V1_VARPD</name>
<evidence type="ECO:0000256" key="3">
    <source>
        <dbReference type="SAM" id="Coils"/>
    </source>
</evidence>
<dbReference type="SUPFAM" id="SSF56954">
    <property type="entry name" value="Outer membrane efflux proteins (OEP)"/>
    <property type="match status" value="1"/>
</dbReference>
<proteinExistence type="inferred from homology"/>
<evidence type="ECO:0000256" key="1">
    <source>
        <dbReference type="ARBA" id="ARBA00007613"/>
    </source>
</evidence>
<gene>
    <name evidence="4" type="ORF">DI563_16435</name>
</gene>
<reference evidence="4 5" key="1">
    <citation type="submission" date="2017-08" db="EMBL/GenBank/DDBJ databases">
        <title>Infants hospitalized years apart are colonized by the same room-sourced microbial strains.</title>
        <authorList>
            <person name="Brooks B."/>
            <person name="Olm M.R."/>
            <person name="Firek B.A."/>
            <person name="Baker R."/>
            <person name="Thomas B.C."/>
            <person name="Morowitz M.J."/>
            <person name="Banfield J.F."/>
        </authorList>
    </citation>
    <scope>NUCLEOTIDE SEQUENCE [LARGE SCALE GENOMIC DNA]</scope>
    <source>
        <strain evidence="4">S2_005_003_R2_41</strain>
    </source>
</reference>
<evidence type="ECO:0000313" key="5">
    <source>
        <dbReference type="Proteomes" id="UP000249135"/>
    </source>
</evidence>
<dbReference type="PANTHER" id="PTHR30203">
    <property type="entry name" value="OUTER MEMBRANE CATION EFFLUX PROTEIN"/>
    <property type="match status" value="1"/>
</dbReference>